<dbReference type="EMBL" id="GBXM01103384">
    <property type="protein sequence ID" value="JAH05193.1"/>
    <property type="molecule type" value="Transcribed_RNA"/>
</dbReference>
<name>A0A0E9PMW6_ANGAN</name>
<proteinExistence type="predicted"/>
<dbReference type="AlphaFoldDB" id="A0A0E9PMW6"/>
<evidence type="ECO:0000313" key="1">
    <source>
        <dbReference type="EMBL" id="JAH05193.1"/>
    </source>
</evidence>
<reference evidence="1" key="1">
    <citation type="submission" date="2014-11" db="EMBL/GenBank/DDBJ databases">
        <authorList>
            <person name="Amaro Gonzalez C."/>
        </authorList>
    </citation>
    <scope>NUCLEOTIDE SEQUENCE</scope>
</reference>
<reference evidence="1" key="2">
    <citation type="journal article" date="2015" name="Fish Shellfish Immunol.">
        <title>Early steps in the European eel (Anguilla anguilla)-Vibrio vulnificus interaction in the gills: Role of the RtxA13 toxin.</title>
        <authorList>
            <person name="Callol A."/>
            <person name="Pajuelo D."/>
            <person name="Ebbesson L."/>
            <person name="Teles M."/>
            <person name="MacKenzie S."/>
            <person name="Amaro C."/>
        </authorList>
    </citation>
    <scope>NUCLEOTIDE SEQUENCE</scope>
</reference>
<organism evidence="1">
    <name type="scientific">Anguilla anguilla</name>
    <name type="common">European freshwater eel</name>
    <name type="synonym">Muraena anguilla</name>
    <dbReference type="NCBI Taxonomy" id="7936"/>
    <lineage>
        <taxon>Eukaryota</taxon>
        <taxon>Metazoa</taxon>
        <taxon>Chordata</taxon>
        <taxon>Craniata</taxon>
        <taxon>Vertebrata</taxon>
        <taxon>Euteleostomi</taxon>
        <taxon>Actinopterygii</taxon>
        <taxon>Neopterygii</taxon>
        <taxon>Teleostei</taxon>
        <taxon>Anguilliformes</taxon>
        <taxon>Anguillidae</taxon>
        <taxon>Anguilla</taxon>
    </lineage>
</organism>
<accession>A0A0E9PMW6</accession>
<protein>
    <submittedName>
        <fullName evidence="1">Uncharacterized protein</fullName>
    </submittedName>
</protein>
<sequence>MMRTAAMLPVLLQMSGEDPDLSLRVQSLHFSH</sequence>